<protein>
    <submittedName>
        <fullName evidence="2">Uncharacterized protein</fullName>
    </submittedName>
</protein>
<gene>
    <name evidence="2" type="ORF">C487_13328</name>
</gene>
<dbReference type="Proteomes" id="UP000011618">
    <property type="component" value="Unassembled WGS sequence"/>
</dbReference>
<organism evidence="2 3">
    <name type="scientific">Natrinema pallidum DSM 3751</name>
    <dbReference type="NCBI Taxonomy" id="1227495"/>
    <lineage>
        <taxon>Archaea</taxon>
        <taxon>Methanobacteriati</taxon>
        <taxon>Methanobacteriota</taxon>
        <taxon>Stenosarchaea group</taxon>
        <taxon>Halobacteria</taxon>
        <taxon>Halobacteriales</taxon>
        <taxon>Natrialbaceae</taxon>
        <taxon>Natrinema</taxon>
    </lineage>
</organism>
<dbReference type="EMBL" id="AOII01000080">
    <property type="protein sequence ID" value="ELY75354.1"/>
    <property type="molecule type" value="Genomic_DNA"/>
</dbReference>
<sequence length="68" mass="7344">MTGIVIDGDTRPIVTRLEALESELDCRENEVHGVGEGVGVDDRFEFAVRRKPSSPTERRTAAASAGSE</sequence>
<name>L9YMK2_9EURY</name>
<evidence type="ECO:0000256" key="1">
    <source>
        <dbReference type="SAM" id="MobiDB-lite"/>
    </source>
</evidence>
<accession>L9YMK2</accession>
<evidence type="ECO:0000313" key="2">
    <source>
        <dbReference type="EMBL" id="ELY75354.1"/>
    </source>
</evidence>
<feature type="region of interest" description="Disordered" evidence="1">
    <location>
        <begin position="49"/>
        <end position="68"/>
    </location>
</feature>
<dbReference type="AlphaFoldDB" id="L9YMK2"/>
<evidence type="ECO:0000313" key="3">
    <source>
        <dbReference type="Proteomes" id="UP000011618"/>
    </source>
</evidence>
<proteinExistence type="predicted"/>
<comment type="caution">
    <text evidence="2">The sequence shown here is derived from an EMBL/GenBank/DDBJ whole genome shotgun (WGS) entry which is preliminary data.</text>
</comment>
<reference evidence="2 3" key="1">
    <citation type="journal article" date="2014" name="PLoS Genet.">
        <title>Phylogenetically driven sequencing of extremely halophilic archaea reveals strategies for static and dynamic osmo-response.</title>
        <authorList>
            <person name="Becker E.A."/>
            <person name="Seitzer P.M."/>
            <person name="Tritt A."/>
            <person name="Larsen D."/>
            <person name="Krusor M."/>
            <person name="Yao A.I."/>
            <person name="Wu D."/>
            <person name="Madern D."/>
            <person name="Eisen J.A."/>
            <person name="Darling A.E."/>
            <person name="Facciotti M.T."/>
        </authorList>
    </citation>
    <scope>NUCLEOTIDE SEQUENCE [LARGE SCALE GENOMIC DNA]</scope>
    <source>
        <strain evidence="2 3">DSM 3751</strain>
    </source>
</reference>
<dbReference type="PATRIC" id="fig|1227495.3.peg.2663"/>